<keyword evidence="6 10" id="KW-0812">Transmembrane</keyword>
<dbReference type="PIRSF" id="PIRSF006603">
    <property type="entry name" value="DinF"/>
    <property type="match status" value="1"/>
</dbReference>
<proteinExistence type="inferred from homology"/>
<feature type="transmembrane region" description="Helical" evidence="10">
    <location>
        <begin position="359"/>
        <end position="379"/>
    </location>
</feature>
<feature type="transmembrane region" description="Helical" evidence="10">
    <location>
        <begin position="190"/>
        <end position="211"/>
    </location>
</feature>
<evidence type="ECO:0000256" key="6">
    <source>
        <dbReference type="ARBA" id="ARBA00022692"/>
    </source>
</evidence>
<evidence type="ECO:0000256" key="5">
    <source>
        <dbReference type="ARBA" id="ARBA00022475"/>
    </source>
</evidence>
<evidence type="ECO:0000256" key="8">
    <source>
        <dbReference type="ARBA" id="ARBA00023136"/>
    </source>
</evidence>
<evidence type="ECO:0000256" key="7">
    <source>
        <dbReference type="ARBA" id="ARBA00022989"/>
    </source>
</evidence>
<comment type="similarity">
    <text evidence="2">Belongs to the multi antimicrobial extrusion (MATE) (TC 2.A.66.1) family. MepA subfamily.</text>
</comment>
<dbReference type="EMBL" id="JADKNH010000002">
    <property type="protein sequence ID" value="MBF4692310.1"/>
    <property type="molecule type" value="Genomic_DNA"/>
</dbReference>
<keyword evidence="4" id="KW-0813">Transport</keyword>
<feature type="transmembrane region" description="Helical" evidence="10">
    <location>
        <begin position="133"/>
        <end position="151"/>
    </location>
</feature>
<dbReference type="InterPro" id="IPR051327">
    <property type="entry name" value="MATE_MepA_subfamily"/>
</dbReference>
<feature type="transmembrane region" description="Helical" evidence="10">
    <location>
        <begin position="270"/>
        <end position="297"/>
    </location>
</feature>
<dbReference type="InterPro" id="IPR002528">
    <property type="entry name" value="MATE_fam"/>
</dbReference>
<keyword evidence="5" id="KW-1003">Cell membrane</keyword>
<keyword evidence="7 10" id="KW-1133">Transmembrane helix</keyword>
<dbReference type="InterPro" id="IPR048279">
    <property type="entry name" value="MdtK-like"/>
</dbReference>
<dbReference type="PANTHER" id="PTHR43823:SF3">
    <property type="entry name" value="MULTIDRUG EXPORT PROTEIN MEPA"/>
    <property type="match status" value="1"/>
</dbReference>
<feature type="transmembrane region" description="Helical" evidence="10">
    <location>
        <begin position="163"/>
        <end position="184"/>
    </location>
</feature>
<keyword evidence="9" id="KW-0046">Antibiotic resistance</keyword>
<evidence type="ECO:0000256" key="4">
    <source>
        <dbReference type="ARBA" id="ARBA00022448"/>
    </source>
</evidence>
<sequence>MRIQLSDHFTYRKLLRFVISPILMMMCTSLYTIVDGFFVSNFVGKTSFAAVNLIMPIVMGIGSIGFMIGTGGSAVVSKTLGEGHSKKANQYFSMLVYSAIVIAIAFSILGIVFLRPISTLLGATDQLLEDCIIYGRIIFIAMPAFILQNIFQNFFITAEKPSLSLKISIIAGITNAVLDFIFMAVFHWGIVGAAIATGMGQLVGGIIPIYYFSKRNDSLLKLTKTRFSKMILLKSCTNGSSEMVTNLSTSLISILYNFQLMKIAGENGIAAYGIIMYVNFIFMAIFLGFSIGTAPLIGYHNGAANYSELKSLFRKSLTLIVISGLVLTFIAELFAIPLVKIFSGYDFELFNMTYHGFKLYAIAFMFMGINVWGSAFFTALNNGIVSATISFLRTFIFQVIGIFVLPLLFGVNGIWLAIIFSELSALLVTIAFFINNKYRYSYA</sequence>
<comment type="subcellular location">
    <subcellularLocation>
        <location evidence="1">Cell membrane</location>
        <topology evidence="1">Multi-pass membrane protein</topology>
    </subcellularLocation>
</comment>
<reference evidence="11 12" key="1">
    <citation type="submission" date="2020-11" db="EMBL/GenBank/DDBJ databases">
        <title>Fusibacter basophilias sp. nov.</title>
        <authorList>
            <person name="Qiu D."/>
        </authorList>
    </citation>
    <scope>NUCLEOTIDE SEQUENCE [LARGE SCALE GENOMIC DNA]</scope>
    <source>
        <strain evidence="11 12">Q10-2</strain>
    </source>
</reference>
<dbReference type="Pfam" id="PF01554">
    <property type="entry name" value="MatE"/>
    <property type="match status" value="2"/>
</dbReference>
<feature type="transmembrane region" description="Helical" evidence="10">
    <location>
        <begin position="391"/>
        <end position="409"/>
    </location>
</feature>
<evidence type="ECO:0000256" key="10">
    <source>
        <dbReference type="SAM" id="Phobius"/>
    </source>
</evidence>
<comment type="caution">
    <text evidence="11">The sequence shown here is derived from an EMBL/GenBank/DDBJ whole genome shotgun (WGS) entry which is preliminary data.</text>
</comment>
<organism evidence="11 12">
    <name type="scientific">Fusibacter ferrireducens</name>
    <dbReference type="NCBI Taxonomy" id="2785058"/>
    <lineage>
        <taxon>Bacteria</taxon>
        <taxon>Bacillati</taxon>
        <taxon>Bacillota</taxon>
        <taxon>Clostridia</taxon>
        <taxon>Eubacteriales</taxon>
        <taxon>Eubacteriales Family XII. Incertae Sedis</taxon>
        <taxon>Fusibacter</taxon>
    </lineage>
</organism>
<protein>
    <recommendedName>
        <fullName evidence="3">Multidrug export protein MepA</fullName>
    </recommendedName>
</protein>
<evidence type="ECO:0000256" key="2">
    <source>
        <dbReference type="ARBA" id="ARBA00008417"/>
    </source>
</evidence>
<dbReference type="PANTHER" id="PTHR43823">
    <property type="entry name" value="SPORULATION PROTEIN YKVU"/>
    <property type="match status" value="1"/>
</dbReference>
<feature type="transmembrane region" description="Helical" evidence="10">
    <location>
        <begin position="14"/>
        <end position="34"/>
    </location>
</feature>
<dbReference type="InterPro" id="IPR045070">
    <property type="entry name" value="MATE_MepA-like"/>
</dbReference>
<feature type="transmembrane region" description="Helical" evidence="10">
    <location>
        <begin position="91"/>
        <end position="113"/>
    </location>
</feature>
<dbReference type="CDD" id="cd13143">
    <property type="entry name" value="MATE_MepA_like"/>
    <property type="match status" value="1"/>
</dbReference>
<gene>
    <name evidence="11" type="ORF">ISU02_04245</name>
</gene>
<feature type="transmembrane region" description="Helical" evidence="10">
    <location>
        <begin position="415"/>
        <end position="434"/>
    </location>
</feature>
<feature type="transmembrane region" description="Helical" evidence="10">
    <location>
        <begin position="317"/>
        <end position="339"/>
    </location>
</feature>
<keyword evidence="12" id="KW-1185">Reference proteome</keyword>
<evidence type="ECO:0000256" key="9">
    <source>
        <dbReference type="ARBA" id="ARBA00023251"/>
    </source>
</evidence>
<evidence type="ECO:0000313" key="12">
    <source>
        <dbReference type="Proteomes" id="UP000614200"/>
    </source>
</evidence>
<dbReference type="Proteomes" id="UP000614200">
    <property type="component" value="Unassembled WGS sequence"/>
</dbReference>
<keyword evidence="8 10" id="KW-0472">Membrane</keyword>
<feature type="transmembrane region" description="Helical" evidence="10">
    <location>
        <begin position="46"/>
        <end position="70"/>
    </location>
</feature>
<name>A0ABR9ZQV0_9FIRM</name>
<evidence type="ECO:0000313" key="11">
    <source>
        <dbReference type="EMBL" id="MBF4692310.1"/>
    </source>
</evidence>
<feature type="transmembrane region" description="Helical" evidence="10">
    <location>
        <begin position="231"/>
        <end position="258"/>
    </location>
</feature>
<accession>A0ABR9ZQV0</accession>
<evidence type="ECO:0000256" key="3">
    <source>
        <dbReference type="ARBA" id="ARBA00022106"/>
    </source>
</evidence>
<dbReference type="RefSeq" id="WP_194700544.1">
    <property type="nucleotide sequence ID" value="NZ_JADKNH010000002.1"/>
</dbReference>
<evidence type="ECO:0000256" key="1">
    <source>
        <dbReference type="ARBA" id="ARBA00004651"/>
    </source>
</evidence>